<dbReference type="FunFam" id="3.30.160.60:FF:000557">
    <property type="entry name" value="zinc finger and SCAN domain-containing protein 29"/>
    <property type="match status" value="1"/>
</dbReference>
<comment type="subcellular location">
    <subcellularLocation>
        <location evidence="1">Nucleus</location>
    </subcellularLocation>
</comment>
<dbReference type="GO" id="GO:0005654">
    <property type="term" value="C:nucleoplasm"/>
    <property type="evidence" value="ECO:0007669"/>
    <property type="project" value="TreeGrafter"/>
</dbReference>
<dbReference type="FunFam" id="3.30.160.60:FF:002343">
    <property type="entry name" value="Zinc finger protein 33A"/>
    <property type="match status" value="2"/>
</dbReference>
<evidence type="ECO:0000256" key="4">
    <source>
        <dbReference type="ARBA" id="ARBA00022771"/>
    </source>
</evidence>
<evidence type="ECO:0000256" key="6">
    <source>
        <dbReference type="ARBA" id="ARBA00023015"/>
    </source>
</evidence>
<feature type="domain" description="C2H2-type" evidence="12">
    <location>
        <begin position="498"/>
        <end position="525"/>
    </location>
</feature>
<dbReference type="GO" id="GO:0001817">
    <property type="term" value="P:regulation of cytokine production"/>
    <property type="evidence" value="ECO:0007669"/>
    <property type="project" value="TreeGrafter"/>
</dbReference>
<feature type="domain" description="C2H2-type" evidence="12">
    <location>
        <begin position="334"/>
        <end position="358"/>
    </location>
</feature>
<keyword evidence="7" id="KW-0804">Transcription</keyword>
<feature type="binding site" evidence="10">
    <location>
        <position position="24"/>
    </location>
    <ligand>
        <name>Zn(2+)</name>
        <dbReference type="ChEBI" id="CHEBI:29105"/>
    </ligand>
</feature>
<feature type="domain" description="C2H2-type" evidence="12">
    <location>
        <begin position="442"/>
        <end position="469"/>
    </location>
</feature>
<keyword evidence="5 10" id="KW-0862">Zinc</keyword>
<dbReference type="FunFam" id="3.30.160.60:FF:000072">
    <property type="entry name" value="zinc finger protein 143 isoform X1"/>
    <property type="match status" value="1"/>
</dbReference>
<keyword evidence="8" id="KW-0539">Nucleus</keyword>
<dbReference type="FunFam" id="3.30.160.60:FF:000303">
    <property type="entry name" value="Zinc finger protein 41"/>
    <property type="match status" value="1"/>
</dbReference>
<accession>A0A067R9Y9</accession>
<dbReference type="Pfam" id="PF07776">
    <property type="entry name" value="zf-AD"/>
    <property type="match status" value="1"/>
</dbReference>
<evidence type="ECO:0000259" key="12">
    <source>
        <dbReference type="PROSITE" id="PS50157"/>
    </source>
</evidence>
<dbReference type="GO" id="GO:0002682">
    <property type="term" value="P:regulation of immune system process"/>
    <property type="evidence" value="ECO:0007669"/>
    <property type="project" value="TreeGrafter"/>
</dbReference>
<evidence type="ECO:0000256" key="2">
    <source>
        <dbReference type="ARBA" id="ARBA00022723"/>
    </source>
</evidence>
<dbReference type="InterPro" id="IPR012934">
    <property type="entry name" value="Znf_AD"/>
</dbReference>
<keyword evidence="3" id="KW-0677">Repeat</keyword>
<evidence type="ECO:0000256" key="9">
    <source>
        <dbReference type="PROSITE-ProRule" id="PRU00042"/>
    </source>
</evidence>
<dbReference type="Gene3D" id="3.40.1800.20">
    <property type="match status" value="1"/>
</dbReference>
<dbReference type="Gene3D" id="3.30.160.60">
    <property type="entry name" value="Classic Zinc Finger"/>
    <property type="match status" value="9"/>
</dbReference>
<feature type="domain" description="C2H2-type" evidence="12">
    <location>
        <begin position="359"/>
        <end position="386"/>
    </location>
</feature>
<sequence length="581" mass="65947">MKKCGNIVFEYKKAKTTMKFSEICRLCLSTKRLFLPLYNTPGNLQEKINTISSRVEVIVGDGLPAQVCQQCAEMVNTCYNFKLQCEKSDMTLRHYVSSHSQCEHEVEGCFRLQETENCAIDGKQNMNCENYIDATAVSPLCERNLTLDWGMTCKNLQCRIRQENCVSDLQSKMSENESKSSVCLSDMSVRNIQELPTVDKSFSDDSTASSSAIDSTPEFKHKEDTRRRLSSKKSKSKFCLTAPWGKEPRSLESYNTYVNTKKSNNKESESVQKQDVHSLGSGRGNVTSTDVSHRLVSNIYIQQAVCYGNSSSYRKTFGNISRAKPHITLPTKYHKCGVCGKSVQKLNLHMKMHTGEKPYQCSVCGQRFIQKGSLQKHNTLHTGERPYSCTLCGKTFRCKSDLNQHIKLHTGDAHKCSICEKEFTTRQNLDSHVRTHTGEKPYLCHTCGIHFTQKGALTKHGRIHANDRPHQCSVCNKGFITQSALNLHFRTHTGEKPYTCATCQKSFTDRGYFMRHLMIHSGERSFVCSVCGKAFTQQISLKRHVRLHTGEKPFLCVLCGDNFALKRDLKRHTERVHEGNK</sequence>
<feature type="domain" description="C2H2-type" evidence="12">
    <location>
        <begin position="526"/>
        <end position="553"/>
    </location>
</feature>
<feature type="domain" description="C2H2-type" evidence="12">
    <location>
        <begin position="470"/>
        <end position="497"/>
    </location>
</feature>
<evidence type="ECO:0000256" key="7">
    <source>
        <dbReference type="ARBA" id="ARBA00023163"/>
    </source>
</evidence>
<feature type="domain" description="C2H2-type" evidence="12">
    <location>
        <begin position="554"/>
        <end position="581"/>
    </location>
</feature>
<feature type="region of interest" description="Disordered" evidence="11">
    <location>
        <begin position="200"/>
        <end position="230"/>
    </location>
</feature>
<dbReference type="PANTHER" id="PTHR24399">
    <property type="entry name" value="ZINC FINGER AND BTB DOMAIN-CONTAINING"/>
    <property type="match status" value="1"/>
</dbReference>
<dbReference type="PROSITE" id="PS51915">
    <property type="entry name" value="ZAD"/>
    <property type="match status" value="1"/>
</dbReference>
<dbReference type="SMART" id="SM00355">
    <property type="entry name" value="ZnF_C2H2"/>
    <property type="match status" value="9"/>
</dbReference>
<dbReference type="GO" id="GO:0001227">
    <property type="term" value="F:DNA-binding transcription repressor activity, RNA polymerase II-specific"/>
    <property type="evidence" value="ECO:0007669"/>
    <property type="project" value="TreeGrafter"/>
</dbReference>
<dbReference type="FunFam" id="3.30.160.60:FF:001818">
    <property type="entry name" value="GDNF-inducible zinc finger protein 1 isoform X1"/>
    <property type="match status" value="1"/>
</dbReference>
<dbReference type="OMA" id="TENCAID"/>
<dbReference type="GO" id="GO:0008270">
    <property type="term" value="F:zinc ion binding"/>
    <property type="evidence" value="ECO:0007669"/>
    <property type="project" value="UniProtKB-UniRule"/>
</dbReference>
<gene>
    <name evidence="14" type="ORF">L798_08796</name>
</gene>
<dbReference type="SUPFAM" id="SSF57716">
    <property type="entry name" value="Glucocorticoid receptor-like (DNA-binding domain)"/>
    <property type="match status" value="1"/>
</dbReference>
<dbReference type="Proteomes" id="UP000027135">
    <property type="component" value="Unassembled WGS sequence"/>
</dbReference>
<evidence type="ECO:0000313" key="14">
    <source>
        <dbReference type="EMBL" id="KDR16487.1"/>
    </source>
</evidence>
<dbReference type="AlphaFoldDB" id="A0A067R9Y9"/>
<evidence type="ECO:0000256" key="10">
    <source>
        <dbReference type="PROSITE-ProRule" id="PRU01263"/>
    </source>
</evidence>
<evidence type="ECO:0000256" key="8">
    <source>
        <dbReference type="ARBA" id="ARBA00023242"/>
    </source>
</evidence>
<feature type="binding site" evidence="10">
    <location>
        <position position="71"/>
    </location>
    <ligand>
        <name>Zn(2+)</name>
        <dbReference type="ChEBI" id="CHEBI:29105"/>
    </ligand>
</feature>
<feature type="binding site" evidence="10">
    <location>
        <position position="68"/>
    </location>
    <ligand>
        <name>Zn(2+)</name>
        <dbReference type="ChEBI" id="CHEBI:29105"/>
    </ligand>
</feature>
<feature type="compositionally biased region" description="Low complexity" evidence="11">
    <location>
        <begin position="204"/>
        <end position="216"/>
    </location>
</feature>
<feature type="compositionally biased region" description="Basic and acidic residues" evidence="11">
    <location>
        <begin position="264"/>
        <end position="276"/>
    </location>
</feature>
<dbReference type="InterPro" id="IPR036236">
    <property type="entry name" value="Znf_C2H2_sf"/>
</dbReference>
<dbReference type="PROSITE" id="PS00028">
    <property type="entry name" value="ZINC_FINGER_C2H2_1"/>
    <property type="match status" value="8"/>
</dbReference>
<name>A0A067R9Y9_ZOONE</name>
<evidence type="ECO:0000256" key="3">
    <source>
        <dbReference type="ARBA" id="ARBA00022737"/>
    </source>
</evidence>
<evidence type="ECO:0000313" key="15">
    <source>
        <dbReference type="Proteomes" id="UP000027135"/>
    </source>
</evidence>
<dbReference type="FunCoup" id="A0A067R9Y9">
    <property type="interactions" value="637"/>
</dbReference>
<dbReference type="FunFam" id="3.30.160.60:FF:000352">
    <property type="entry name" value="zinc finger protein 3 homolog"/>
    <property type="match status" value="1"/>
</dbReference>
<reference evidence="14 15" key="1">
    <citation type="journal article" date="2014" name="Nat. Commun.">
        <title>Molecular traces of alternative social organization in a termite genome.</title>
        <authorList>
            <person name="Terrapon N."/>
            <person name="Li C."/>
            <person name="Robertson H.M."/>
            <person name="Ji L."/>
            <person name="Meng X."/>
            <person name="Booth W."/>
            <person name="Chen Z."/>
            <person name="Childers C.P."/>
            <person name="Glastad K.M."/>
            <person name="Gokhale K."/>
            <person name="Gowin J."/>
            <person name="Gronenberg W."/>
            <person name="Hermansen R.A."/>
            <person name="Hu H."/>
            <person name="Hunt B.G."/>
            <person name="Huylmans A.K."/>
            <person name="Khalil S.M."/>
            <person name="Mitchell R.D."/>
            <person name="Munoz-Torres M.C."/>
            <person name="Mustard J.A."/>
            <person name="Pan H."/>
            <person name="Reese J.T."/>
            <person name="Scharf M.E."/>
            <person name="Sun F."/>
            <person name="Vogel H."/>
            <person name="Xiao J."/>
            <person name="Yang W."/>
            <person name="Yang Z."/>
            <person name="Yang Z."/>
            <person name="Zhou J."/>
            <person name="Zhu J."/>
            <person name="Brent C.S."/>
            <person name="Elsik C.G."/>
            <person name="Goodisman M.A."/>
            <person name="Liberles D.A."/>
            <person name="Roe R.M."/>
            <person name="Vargo E.L."/>
            <person name="Vilcinskas A."/>
            <person name="Wang J."/>
            <person name="Bornberg-Bauer E."/>
            <person name="Korb J."/>
            <person name="Zhang G."/>
            <person name="Liebig J."/>
        </authorList>
    </citation>
    <scope>NUCLEOTIDE SEQUENCE [LARGE SCALE GENOMIC DNA]</scope>
    <source>
        <tissue evidence="14">Whole organism</tissue>
    </source>
</reference>
<evidence type="ECO:0000256" key="11">
    <source>
        <dbReference type="SAM" id="MobiDB-lite"/>
    </source>
</evidence>
<feature type="domain" description="ZAD" evidence="13">
    <location>
        <begin position="22"/>
        <end position="95"/>
    </location>
</feature>
<dbReference type="FunFam" id="3.30.160.60:FF:000100">
    <property type="entry name" value="Zinc finger 45-like"/>
    <property type="match status" value="1"/>
</dbReference>
<evidence type="ECO:0000259" key="13">
    <source>
        <dbReference type="PROSITE" id="PS51915"/>
    </source>
</evidence>
<dbReference type="EMBL" id="KK852791">
    <property type="protein sequence ID" value="KDR16487.1"/>
    <property type="molecule type" value="Genomic_DNA"/>
</dbReference>
<keyword evidence="4 9" id="KW-0863">Zinc-finger</keyword>
<keyword evidence="15" id="KW-1185">Reference proteome</keyword>
<feature type="compositionally biased region" description="Basic and acidic residues" evidence="11">
    <location>
        <begin position="217"/>
        <end position="227"/>
    </location>
</feature>
<feature type="region of interest" description="Disordered" evidence="11">
    <location>
        <begin position="262"/>
        <end position="286"/>
    </location>
</feature>
<evidence type="ECO:0000256" key="5">
    <source>
        <dbReference type="ARBA" id="ARBA00022833"/>
    </source>
</evidence>
<dbReference type="PANTHER" id="PTHR24399:SF23">
    <property type="entry name" value="C2H2-TYPE DOMAIN-CONTAINING PROTEIN"/>
    <property type="match status" value="1"/>
</dbReference>
<feature type="domain" description="C2H2-type" evidence="12">
    <location>
        <begin position="387"/>
        <end position="414"/>
    </location>
</feature>
<evidence type="ECO:0000256" key="1">
    <source>
        <dbReference type="ARBA" id="ARBA00004123"/>
    </source>
</evidence>
<dbReference type="SUPFAM" id="SSF57667">
    <property type="entry name" value="beta-beta-alpha zinc fingers"/>
    <property type="match status" value="4"/>
</dbReference>
<dbReference type="eggNOG" id="KOG1721">
    <property type="taxonomic scope" value="Eukaryota"/>
</dbReference>
<keyword evidence="6" id="KW-0805">Transcription regulation</keyword>
<dbReference type="OrthoDB" id="10050330at2759"/>
<dbReference type="Pfam" id="PF13912">
    <property type="entry name" value="zf-C2H2_6"/>
    <property type="match status" value="1"/>
</dbReference>
<organism evidence="14 15">
    <name type="scientific">Zootermopsis nevadensis</name>
    <name type="common">Dampwood termite</name>
    <dbReference type="NCBI Taxonomy" id="136037"/>
    <lineage>
        <taxon>Eukaryota</taxon>
        <taxon>Metazoa</taxon>
        <taxon>Ecdysozoa</taxon>
        <taxon>Arthropoda</taxon>
        <taxon>Hexapoda</taxon>
        <taxon>Insecta</taxon>
        <taxon>Pterygota</taxon>
        <taxon>Neoptera</taxon>
        <taxon>Polyneoptera</taxon>
        <taxon>Dictyoptera</taxon>
        <taxon>Blattodea</taxon>
        <taxon>Blattoidea</taxon>
        <taxon>Termitoidae</taxon>
        <taxon>Termopsidae</taxon>
        <taxon>Zootermopsis</taxon>
    </lineage>
</organism>
<keyword evidence="2 10" id="KW-0479">Metal-binding</keyword>
<dbReference type="InParanoid" id="A0A067R9Y9"/>
<feature type="binding site" evidence="10">
    <location>
        <position position="27"/>
    </location>
    <ligand>
        <name>Zn(2+)</name>
        <dbReference type="ChEBI" id="CHEBI:29105"/>
    </ligand>
</feature>
<dbReference type="SMART" id="SM00868">
    <property type="entry name" value="zf-AD"/>
    <property type="match status" value="1"/>
</dbReference>
<dbReference type="Pfam" id="PF00096">
    <property type="entry name" value="zf-C2H2"/>
    <property type="match status" value="5"/>
</dbReference>
<dbReference type="InterPro" id="IPR013087">
    <property type="entry name" value="Znf_C2H2_type"/>
</dbReference>
<proteinExistence type="predicted"/>
<dbReference type="PROSITE" id="PS50157">
    <property type="entry name" value="ZINC_FINGER_C2H2_2"/>
    <property type="match status" value="9"/>
</dbReference>
<dbReference type="GO" id="GO:0000978">
    <property type="term" value="F:RNA polymerase II cis-regulatory region sequence-specific DNA binding"/>
    <property type="evidence" value="ECO:0007669"/>
    <property type="project" value="TreeGrafter"/>
</dbReference>
<feature type="domain" description="C2H2-type" evidence="12">
    <location>
        <begin position="414"/>
        <end position="441"/>
    </location>
</feature>
<dbReference type="Pfam" id="PF13894">
    <property type="entry name" value="zf-C2H2_4"/>
    <property type="match status" value="1"/>
</dbReference>
<protein>
    <submittedName>
        <fullName evidence="14">Uncharacterized protein</fullName>
    </submittedName>
</protein>